<dbReference type="AlphaFoldDB" id="A0A2K3KAG3"/>
<sequence length="139" mass="16040">MARRNTRLNPGNAEGDNNNADNDMHRAIQDMANMAASIAQQTAAKTQRDLRKQQREEQAVESKGLVDFRRHDPPQFQGDPEPEKADLWLQEIEKIFDVLKRLDGVKVTYATYLLLGDAEYWWKGARQIVEANNQEVTWE</sequence>
<feature type="region of interest" description="Disordered" evidence="1">
    <location>
        <begin position="1"/>
        <end position="25"/>
    </location>
</feature>
<proteinExistence type="predicted"/>
<accession>A0A2K3KAG3</accession>
<feature type="region of interest" description="Disordered" evidence="1">
    <location>
        <begin position="40"/>
        <end position="82"/>
    </location>
</feature>
<dbReference type="EMBL" id="ASHM01089936">
    <property type="protein sequence ID" value="PNX63277.1"/>
    <property type="molecule type" value="Genomic_DNA"/>
</dbReference>
<evidence type="ECO:0000313" key="2">
    <source>
        <dbReference type="EMBL" id="PNX63277.1"/>
    </source>
</evidence>
<protein>
    <submittedName>
        <fullName evidence="2">Putative TIR-NBS-LRR resistance protein</fullName>
    </submittedName>
</protein>
<dbReference type="Proteomes" id="UP000236291">
    <property type="component" value="Unassembled WGS sequence"/>
</dbReference>
<feature type="non-terminal residue" evidence="2">
    <location>
        <position position="139"/>
    </location>
</feature>
<reference evidence="2 3" key="1">
    <citation type="journal article" date="2014" name="Am. J. Bot.">
        <title>Genome assembly and annotation for red clover (Trifolium pratense; Fabaceae).</title>
        <authorList>
            <person name="Istvanek J."/>
            <person name="Jaros M."/>
            <person name="Krenek A."/>
            <person name="Repkova J."/>
        </authorList>
    </citation>
    <scope>NUCLEOTIDE SEQUENCE [LARGE SCALE GENOMIC DNA]</scope>
    <source>
        <strain evidence="3">cv. Tatra</strain>
        <tissue evidence="2">Young leaves</tissue>
    </source>
</reference>
<feature type="compositionally biased region" description="Basic and acidic residues" evidence="1">
    <location>
        <begin position="46"/>
        <end position="73"/>
    </location>
</feature>
<feature type="compositionally biased region" description="Low complexity" evidence="1">
    <location>
        <begin position="9"/>
        <end position="21"/>
    </location>
</feature>
<comment type="caution">
    <text evidence="2">The sequence shown here is derived from an EMBL/GenBank/DDBJ whole genome shotgun (WGS) entry which is preliminary data.</text>
</comment>
<reference evidence="2 3" key="2">
    <citation type="journal article" date="2017" name="Front. Plant Sci.">
        <title>Gene Classification and Mining of Molecular Markers Useful in Red Clover (Trifolium pratense) Breeding.</title>
        <authorList>
            <person name="Istvanek J."/>
            <person name="Dluhosova J."/>
            <person name="Dluhos P."/>
            <person name="Patkova L."/>
            <person name="Nedelnik J."/>
            <person name="Repkova J."/>
        </authorList>
    </citation>
    <scope>NUCLEOTIDE SEQUENCE [LARGE SCALE GENOMIC DNA]</scope>
    <source>
        <strain evidence="3">cv. Tatra</strain>
        <tissue evidence="2">Young leaves</tissue>
    </source>
</reference>
<evidence type="ECO:0000256" key="1">
    <source>
        <dbReference type="SAM" id="MobiDB-lite"/>
    </source>
</evidence>
<evidence type="ECO:0000313" key="3">
    <source>
        <dbReference type="Proteomes" id="UP000236291"/>
    </source>
</evidence>
<gene>
    <name evidence="2" type="ORF">L195_g053424</name>
</gene>
<organism evidence="2 3">
    <name type="scientific">Trifolium pratense</name>
    <name type="common">Red clover</name>
    <dbReference type="NCBI Taxonomy" id="57577"/>
    <lineage>
        <taxon>Eukaryota</taxon>
        <taxon>Viridiplantae</taxon>
        <taxon>Streptophyta</taxon>
        <taxon>Embryophyta</taxon>
        <taxon>Tracheophyta</taxon>
        <taxon>Spermatophyta</taxon>
        <taxon>Magnoliopsida</taxon>
        <taxon>eudicotyledons</taxon>
        <taxon>Gunneridae</taxon>
        <taxon>Pentapetalae</taxon>
        <taxon>rosids</taxon>
        <taxon>fabids</taxon>
        <taxon>Fabales</taxon>
        <taxon>Fabaceae</taxon>
        <taxon>Papilionoideae</taxon>
        <taxon>50 kb inversion clade</taxon>
        <taxon>NPAAA clade</taxon>
        <taxon>Hologalegina</taxon>
        <taxon>IRL clade</taxon>
        <taxon>Trifolieae</taxon>
        <taxon>Trifolium</taxon>
    </lineage>
</organism>
<name>A0A2K3KAG3_TRIPR</name>